<feature type="signal peptide" evidence="5">
    <location>
        <begin position="1"/>
        <end position="20"/>
    </location>
</feature>
<keyword evidence="3" id="KW-0712">Selenocysteine</keyword>
<dbReference type="InterPro" id="IPR039992">
    <property type="entry name" value="Sep15_SelM"/>
</dbReference>
<evidence type="ECO:0000256" key="1">
    <source>
        <dbReference type="ARBA" id="ARBA00005742"/>
    </source>
</evidence>
<evidence type="ECO:0000256" key="3">
    <source>
        <dbReference type="ARBA" id="ARBA00022933"/>
    </source>
</evidence>
<dbReference type="Pfam" id="PF08806">
    <property type="entry name" value="Sep15_SelM"/>
    <property type="match status" value="1"/>
</dbReference>
<evidence type="ECO:0000256" key="5">
    <source>
        <dbReference type="SAM" id="SignalP"/>
    </source>
</evidence>
<gene>
    <name evidence="7" type="ORF">HHI36_008016</name>
</gene>
<dbReference type="Gene3D" id="3.40.30.50">
    <property type="entry name" value="Sep15/SelM thioredoxin-like domain, active-site redox motif"/>
    <property type="match status" value="1"/>
</dbReference>
<keyword evidence="2 5" id="KW-0732">Signal</keyword>
<feature type="domain" description="Selenoprotein F/M" evidence="6">
    <location>
        <begin position="26"/>
        <end position="98"/>
    </location>
</feature>
<dbReference type="SUPFAM" id="SSF52833">
    <property type="entry name" value="Thioredoxin-like"/>
    <property type="match status" value="1"/>
</dbReference>
<dbReference type="AlphaFoldDB" id="A0ABD2MR72"/>
<evidence type="ECO:0000256" key="4">
    <source>
        <dbReference type="ARBA" id="ARBA00040773"/>
    </source>
</evidence>
<evidence type="ECO:0000313" key="7">
    <source>
        <dbReference type="EMBL" id="KAL3268929.1"/>
    </source>
</evidence>
<dbReference type="InterPro" id="IPR038219">
    <property type="entry name" value="Sep15/SelM_sf"/>
</dbReference>
<protein>
    <recommendedName>
        <fullName evidence="4">Selenoprotein M</fullName>
    </recommendedName>
</protein>
<dbReference type="PANTHER" id="PTHR13077">
    <property type="entry name" value="SELENOPROTEIN F"/>
    <property type="match status" value="1"/>
</dbReference>
<dbReference type="PANTHER" id="PTHR13077:SF7">
    <property type="entry name" value="SELENOPROTEIN M"/>
    <property type="match status" value="1"/>
</dbReference>
<dbReference type="InterPro" id="IPR036249">
    <property type="entry name" value="Thioredoxin-like_sf"/>
</dbReference>
<dbReference type="EMBL" id="JABFTP020000021">
    <property type="protein sequence ID" value="KAL3268929.1"/>
    <property type="molecule type" value="Genomic_DNA"/>
</dbReference>
<keyword evidence="8" id="KW-1185">Reference proteome</keyword>
<sequence length="105" mass="12266">MNRLFLIVLVFFYFNNVSLGKIIKARLESCPSCTLNRKPEVRAFAYDDLPKYGIEFKKIQGHLPELVFLGEEEIEVERHSLSDLSRKECNDLLTSRGFKIRNEDL</sequence>
<comment type="caution">
    <text evidence="7">The sequence shown here is derived from an EMBL/GenBank/DDBJ whole genome shotgun (WGS) entry which is preliminary data.</text>
</comment>
<dbReference type="InterPro" id="IPR014912">
    <property type="entry name" value="Sep15_SelM_dom"/>
</dbReference>
<evidence type="ECO:0000256" key="2">
    <source>
        <dbReference type="ARBA" id="ARBA00022729"/>
    </source>
</evidence>
<proteinExistence type="inferred from homology"/>
<feature type="chain" id="PRO_5044860641" description="Selenoprotein M" evidence="5">
    <location>
        <begin position="21"/>
        <end position="105"/>
    </location>
</feature>
<dbReference type="Proteomes" id="UP001516400">
    <property type="component" value="Unassembled WGS sequence"/>
</dbReference>
<reference evidence="7 8" key="1">
    <citation type="journal article" date="2021" name="BMC Biol.">
        <title>Horizontally acquired antibacterial genes associated with adaptive radiation of ladybird beetles.</title>
        <authorList>
            <person name="Li H.S."/>
            <person name="Tang X.F."/>
            <person name="Huang Y.H."/>
            <person name="Xu Z.Y."/>
            <person name="Chen M.L."/>
            <person name="Du X.Y."/>
            <person name="Qiu B.Y."/>
            <person name="Chen P.T."/>
            <person name="Zhang W."/>
            <person name="Slipinski A."/>
            <person name="Escalona H.E."/>
            <person name="Waterhouse R.M."/>
            <person name="Zwick A."/>
            <person name="Pang H."/>
        </authorList>
    </citation>
    <scope>NUCLEOTIDE SEQUENCE [LARGE SCALE GENOMIC DNA]</scope>
    <source>
        <strain evidence="7">SYSU2018</strain>
    </source>
</reference>
<evidence type="ECO:0000259" key="6">
    <source>
        <dbReference type="Pfam" id="PF08806"/>
    </source>
</evidence>
<evidence type="ECO:0000313" key="8">
    <source>
        <dbReference type="Proteomes" id="UP001516400"/>
    </source>
</evidence>
<comment type="similarity">
    <text evidence="1">Belongs to the selenoprotein M/F family.</text>
</comment>
<name>A0ABD2MR72_9CUCU</name>
<accession>A0ABD2MR72</accession>
<organism evidence="7 8">
    <name type="scientific">Cryptolaemus montrouzieri</name>
    <dbReference type="NCBI Taxonomy" id="559131"/>
    <lineage>
        <taxon>Eukaryota</taxon>
        <taxon>Metazoa</taxon>
        <taxon>Ecdysozoa</taxon>
        <taxon>Arthropoda</taxon>
        <taxon>Hexapoda</taxon>
        <taxon>Insecta</taxon>
        <taxon>Pterygota</taxon>
        <taxon>Neoptera</taxon>
        <taxon>Endopterygota</taxon>
        <taxon>Coleoptera</taxon>
        <taxon>Polyphaga</taxon>
        <taxon>Cucujiformia</taxon>
        <taxon>Coccinelloidea</taxon>
        <taxon>Coccinellidae</taxon>
        <taxon>Scymninae</taxon>
        <taxon>Scymnini</taxon>
        <taxon>Cryptolaemus</taxon>
    </lineage>
</organism>